<dbReference type="Pfam" id="PF07963">
    <property type="entry name" value="N_methyl"/>
    <property type="match status" value="1"/>
</dbReference>
<evidence type="ECO:0000313" key="4">
    <source>
        <dbReference type="Proteomes" id="UP001060012"/>
    </source>
</evidence>
<dbReference type="InterPro" id="IPR045584">
    <property type="entry name" value="Pilin-like"/>
</dbReference>
<organism evidence="3 4">
    <name type="scientific">Arcobacter roscoffensis</name>
    <dbReference type="NCBI Taxonomy" id="2961520"/>
    <lineage>
        <taxon>Bacteria</taxon>
        <taxon>Pseudomonadati</taxon>
        <taxon>Campylobacterota</taxon>
        <taxon>Epsilonproteobacteria</taxon>
        <taxon>Campylobacterales</taxon>
        <taxon>Arcobacteraceae</taxon>
        <taxon>Arcobacter</taxon>
    </lineage>
</organism>
<keyword evidence="2" id="KW-1133">Transmembrane helix</keyword>
<evidence type="ECO:0000256" key="1">
    <source>
        <dbReference type="ARBA" id="ARBA00022481"/>
    </source>
</evidence>
<dbReference type="PRINTS" id="PR00813">
    <property type="entry name" value="BCTERIALGSPG"/>
</dbReference>
<dbReference type="SUPFAM" id="SSF54523">
    <property type="entry name" value="Pili subunits"/>
    <property type="match status" value="1"/>
</dbReference>
<dbReference type="InterPro" id="IPR000983">
    <property type="entry name" value="Bac_GSPG_pilin"/>
</dbReference>
<evidence type="ECO:0000256" key="2">
    <source>
        <dbReference type="SAM" id="Phobius"/>
    </source>
</evidence>
<accession>A0ABY5E6R0</accession>
<dbReference type="Proteomes" id="UP001060012">
    <property type="component" value="Chromosome"/>
</dbReference>
<proteinExistence type="predicted"/>
<dbReference type="EMBL" id="CP100595">
    <property type="protein sequence ID" value="UTJ07317.1"/>
    <property type="molecule type" value="Genomic_DNA"/>
</dbReference>
<protein>
    <submittedName>
        <fullName evidence="3">Prepilin-type N-terminal cleavage/methylation domain-containing protein</fullName>
    </submittedName>
</protein>
<keyword evidence="4" id="KW-1185">Reference proteome</keyword>
<dbReference type="InterPro" id="IPR012902">
    <property type="entry name" value="N_methyl_site"/>
</dbReference>
<reference evidence="3" key="1">
    <citation type="submission" date="2022-07" db="EMBL/GenBank/DDBJ databases">
        <title>Arcobacter roscoffensis sp. nov., a marine bacterium isolated from coastal seawater collected from Roscoff, France.</title>
        <authorList>
            <person name="Pascual J."/>
            <person name="Lepeaux C."/>
            <person name="Methner A."/>
            <person name="Overmann J."/>
        </authorList>
    </citation>
    <scope>NUCLEOTIDE SEQUENCE</scope>
    <source>
        <strain evidence="3">ARW1-2F2</strain>
    </source>
</reference>
<name>A0ABY5E6R0_9BACT</name>
<sequence>MKNGFSLLELIFAILIIGIIASVAVPKFIDSKDEALASTIKRDIVSATTAIQSYAMLDSSLTNIDTAIVLSKTNWTVTAGKAVFNDATNKACITIEIKDASNVKSLVIDIDETSTDSVCEKLEDDYDIEDVTYKL</sequence>
<dbReference type="Gene3D" id="3.30.700.10">
    <property type="entry name" value="Glycoprotein, Type 4 Pilin"/>
    <property type="match status" value="1"/>
</dbReference>
<evidence type="ECO:0000313" key="3">
    <source>
        <dbReference type="EMBL" id="UTJ07317.1"/>
    </source>
</evidence>
<dbReference type="RefSeq" id="WP_254577495.1">
    <property type="nucleotide sequence ID" value="NZ_CP100595.1"/>
</dbReference>
<feature type="transmembrane region" description="Helical" evidence="2">
    <location>
        <begin position="6"/>
        <end position="25"/>
    </location>
</feature>
<keyword evidence="2" id="KW-0812">Transmembrane</keyword>
<gene>
    <name evidence="3" type="ORF">NJU99_04300</name>
</gene>
<keyword evidence="1" id="KW-0488">Methylation</keyword>
<keyword evidence="2" id="KW-0472">Membrane</keyword>
<dbReference type="NCBIfam" id="TIGR02532">
    <property type="entry name" value="IV_pilin_GFxxxE"/>
    <property type="match status" value="1"/>
</dbReference>